<dbReference type="GO" id="GO:0030246">
    <property type="term" value="F:carbohydrate binding"/>
    <property type="evidence" value="ECO:0007669"/>
    <property type="project" value="TreeGrafter"/>
</dbReference>
<dbReference type="PIRSF" id="PIRSF006470">
    <property type="entry name" value="DctB"/>
    <property type="match status" value="1"/>
</dbReference>
<dbReference type="SUPFAM" id="SSF53850">
    <property type="entry name" value="Periplasmic binding protein-like II"/>
    <property type="match status" value="1"/>
</dbReference>
<dbReference type="Gene3D" id="3.40.190.170">
    <property type="entry name" value="Bacterial extracellular solute-binding protein, family 7"/>
    <property type="match status" value="1"/>
</dbReference>
<keyword evidence="3" id="KW-1185">Reference proteome</keyword>
<dbReference type="OrthoDB" id="8690069at2"/>
<keyword evidence="1" id="KW-0732">Signal</keyword>
<reference evidence="2 3" key="1">
    <citation type="submission" date="2018-06" db="EMBL/GenBank/DDBJ databases">
        <authorList>
            <consortium name="Pathogen Informatics"/>
            <person name="Doyle S."/>
        </authorList>
    </citation>
    <scope>NUCLEOTIDE SEQUENCE [LARGE SCALE GENOMIC DNA]</scope>
    <source>
        <strain evidence="2 3">NCTC13093</strain>
    </source>
</reference>
<accession>A0A2X0V5W2</accession>
<dbReference type="InterPro" id="IPR004682">
    <property type="entry name" value="TRAP_DctP"/>
</dbReference>
<dbReference type="InterPro" id="IPR018389">
    <property type="entry name" value="DctP_fam"/>
</dbReference>
<proteinExistence type="predicted"/>
<dbReference type="GO" id="GO:0030288">
    <property type="term" value="C:outer membrane-bounded periplasmic space"/>
    <property type="evidence" value="ECO:0007669"/>
    <property type="project" value="InterPro"/>
</dbReference>
<name>A0A2X0V5W2_9GAMM</name>
<dbReference type="Proteomes" id="UP000250086">
    <property type="component" value="Unassembled WGS sequence"/>
</dbReference>
<evidence type="ECO:0000256" key="1">
    <source>
        <dbReference type="ARBA" id="ARBA00022729"/>
    </source>
</evidence>
<dbReference type="PANTHER" id="PTHR33376">
    <property type="match status" value="1"/>
</dbReference>
<dbReference type="PANTHER" id="PTHR33376:SF2">
    <property type="entry name" value="DICARBOXYLATE-BINDING PERIPLASMIC PROTEIN"/>
    <property type="match status" value="1"/>
</dbReference>
<gene>
    <name evidence="2" type="primary">siaP_1</name>
    <name evidence="2" type="ORF">NCTC13093_00012</name>
</gene>
<dbReference type="NCBIfam" id="TIGR00787">
    <property type="entry name" value="dctP"/>
    <property type="match status" value="1"/>
</dbReference>
<protein>
    <submittedName>
        <fullName evidence="2">Neu5Ac-binding protein</fullName>
    </submittedName>
</protein>
<dbReference type="AlphaFoldDB" id="A0A2X0V5W2"/>
<sequence length="330" mass="37272">MCRKILGVIAACVLMLGLNGCSEQQKQVVRISHTQVESHPAHRALLAFKNHIEKKSQGRYDIQIFPNSTLGADEKVLELIKQGSVQFLLVSSANIEYFDSLYSIYSFPYLFTSQEAYEEYIVSEEVLDRLSVNAQRNGFVPIVAFNVGTRNFYSKTPIYSVTDLQGKKFRVPAGSVNIAMMQAFGATAVPMSFGEVYSALQQGIIDGAANNELALIDQKHGDIAKFYTYDMHQMCPDYLIASNKFLKNMSKEDKKMFKEAAALAQKVEFHTWNDAVELAVDKAKSKQVKFIEVDVEEFRSHVINLHEQLMAANPELRELYDIAEQCNKNH</sequence>
<dbReference type="Pfam" id="PF03480">
    <property type="entry name" value="DctP"/>
    <property type="match status" value="1"/>
</dbReference>
<evidence type="ECO:0000313" key="3">
    <source>
        <dbReference type="Proteomes" id="UP000250086"/>
    </source>
</evidence>
<dbReference type="EMBL" id="UAPV01000001">
    <property type="protein sequence ID" value="SPT68626.1"/>
    <property type="molecule type" value="Genomic_DNA"/>
</dbReference>
<organism evidence="2 3">
    <name type="scientific">Anaerobiospirillum thomasii</name>
    <dbReference type="NCBI Taxonomy" id="179995"/>
    <lineage>
        <taxon>Bacteria</taxon>
        <taxon>Pseudomonadati</taxon>
        <taxon>Pseudomonadota</taxon>
        <taxon>Gammaproteobacteria</taxon>
        <taxon>Aeromonadales</taxon>
        <taxon>Succinivibrionaceae</taxon>
        <taxon>Anaerobiospirillum</taxon>
    </lineage>
</organism>
<dbReference type="NCBIfam" id="NF037995">
    <property type="entry name" value="TRAP_S1"/>
    <property type="match status" value="1"/>
</dbReference>
<evidence type="ECO:0000313" key="2">
    <source>
        <dbReference type="EMBL" id="SPT68626.1"/>
    </source>
</evidence>
<dbReference type="GO" id="GO:0055085">
    <property type="term" value="P:transmembrane transport"/>
    <property type="evidence" value="ECO:0007669"/>
    <property type="project" value="InterPro"/>
</dbReference>
<dbReference type="InterPro" id="IPR038404">
    <property type="entry name" value="TRAP_DctP_sf"/>
</dbReference>
<dbReference type="RefSeq" id="WP_113742909.1">
    <property type="nucleotide sequence ID" value="NZ_UAPU01000005.1"/>
</dbReference>